<evidence type="ECO:0000256" key="7">
    <source>
        <dbReference type="PIRSR" id="PIRSR602481-1"/>
    </source>
</evidence>
<feature type="binding site" evidence="7">
    <location>
        <position position="155"/>
    </location>
    <ligand>
        <name>Zn(2+)</name>
        <dbReference type="ChEBI" id="CHEBI:29105"/>
    </ligand>
</feature>
<feature type="binding site" evidence="7">
    <location>
        <position position="152"/>
    </location>
    <ligand>
        <name>Zn(2+)</name>
        <dbReference type="ChEBI" id="CHEBI:29105"/>
    </ligand>
</feature>
<dbReference type="SUPFAM" id="SSF46785">
    <property type="entry name" value="Winged helix' DNA-binding domain"/>
    <property type="match status" value="1"/>
</dbReference>
<dbReference type="PANTHER" id="PTHR33202:SF7">
    <property type="entry name" value="FERRIC UPTAKE REGULATION PROTEIN"/>
    <property type="match status" value="1"/>
</dbReference>
<dbReference type="GO" id="GO:0045892">
    <property type="term" value="P:negative regulation of DNA-templated transcription"/>
    <property type="evidence" value="ECO:0007669"/>
    <property type="project" value="TreeGrafter"/>
</dbReference>
<dbReference type="GO" id="GO:0000976">
    <property type="term" value="F:transcription cis-regulatory region binding"/>
    <property type="evidence" value="ECO:0007669"/>
    <property type="project" value="TreeGrafter"/>
</dbReference>
<dbReference type="HOGENOM" id="CLU_096072_4_2_0"/>
<dbReference type="InterPro" id="IPR036388">
    <property type="entry name" value="WH-like_DNA-bd_sf"/>
</dbReference>
<keyword evidence="3 7" id="KW-0862">Zinc</keyword>
<keyword evidence="4" id="KW-0805">Transcription regulation</keyword>
<reference evidence="9" key="1">
    <citation type="submission" date="2014-02" db="EMBL/GenBank/DDBJ databases">
        <title>Complete genome sequence and comparative genomic analysis of the nitrogen-fixing bacterium Leptospirillum ferriphilum YSK.</title>
        <authorList>
            <person name="Guo X."/>
            <person name="Yin H."/>
            <person name="Liang Y."/>
            <person name="Hu Q."/>
            <person name="Ma L."/>
            <person name="Xiao Y."/>
            <person name="Zhang X."/>
            <person name="Qiu G."/>
            <person name="Liu X."/>
        </authorList>
    </citation>
    <scope>NUCLEOTIDE SEQUENCE [LARGE SCALE GENOMIC DNA]</scope>
    <source>
        <strain evidence="9">YSK</strain>
    </source>
</reference>
<dbReference type="InterPro" id="IPR002481">
    <property type="entry name" value="FUR"/>
</dbReference>
<keyword evidence="6" id="KW-0804">Transcription</keyword>
<feature type="binding site" evidence="7">
    <location>
        <position position="115"/>
    </location>
    <ligand>
        <name>Zn(2+)</name>
        <dbReference type="ChEBI" id="CHEBI:29105"/>
    </ligand>
</feature>
<dbReference type="GO" id="GO:0008270">
    <property type="term" value="F:zinc ion binding"/>
    <property type="evidence" value="ECO:0007669"/>
    <property type="project" value="TreeGrafter"/>
</dbReference>
<dbReference type="Gene3D" id="1.10.10.10">
    <property type="entry name" value="Winged helix-like DNA-binding domain superfamily/Winged helix DNA-binding domain"/>
    <property type="match status" value="1"/>
</dbReference>
<evidence type="ECO:0000313" key="8">
    <source>
        <dbReference type="EMBL" id="AIA31040.1"/>
    </source>
</evidence>
<keyword evidence="7" id="KW-0479">Metal-binding</keyword>
<feature type="binding site" evidence="7">
    <location>
        <position position="112"/>
    </location>
    <ligand>
        <name>Zn(2+)</name>
        <dbReference type="ChEBI" id="CHEBI:29105"/>
    </ligand>
</feature>
<dbReference type="Pfam" id="PF01475">
    <property type="entry name" value="FUR"/>
    <property type="match status" value="1"/>
</dbReference>
<comment type="cofactor">
    <cofactor evidence="7">
        <name>Zn(2+)</name>
        <dbReference type="ChEBI" id="CHEBI:29105"/>
    </cofactor>
    <text evidence="7">Binds 1 zinc ion per subunit.</text>
</comment>
<evidence type="ECO:0000256" key="1">
    <source>
        <dbReference type="ARBA" id="ARBA00007957"/>
    </source>
</evidence>
<proteinExistence type="inferred from homology"/>
<dbReference type="EMBL" id="CP007243">
    <property type="protein sequence ID" value="AIA31040.1"/>
    <property type="molecule type" value="Genomic_DNA"/>
</dbReference>
<comment type="similarity">
    <text evidence="1">Belongs to the Fur family.</text>
</comment>
<dbReference type="GO" id="GO:0003700">
    <property type="term" value="F:DNA-binding transcription factor activity"/>
    <property type="evidence" value="ECO:0007669"/>
    <property type="project" value="InterPro"/>
</dbReference>
<name>A0A059XV94_9BACT</name>
<evidence type="ECO:0000256" key="3">
    <source>
        <dbReference type="ARBA" id="ARBA00022833"/>
    </source>
</evidence>
<dbReference type="PANTHER" id="PTHR33202">
    <property type="entry name" value="ZINC UPTAKE REGULATION PROTEIN"/>
    <property type="match status" value="1"/>
</dbReference>
<evidence type="ECO:0000256" key="5">
    <source>
        <dbReference type="ARBA" id="ARBA00023125"/>
    </source>
</evidence>
<sequence>MDAKKKEREDMKSLATTRNNGQARIREAMARAGLRLTASRIAIFRIVTEEGVHPSAEEVYQALSGEMPSLSRDTVYRTLGTFEEAGLVRKFPDGEGVFRYDGKMNLHHHFTCSRCRTIFDVGVEETGDVAIPETLRSRGSIESVRLEFRGICLSCQARNGEMKADERLTRGDLS</sequence>
<accession>A0A059XV94</accession>
<protein>
    <submittedName>
        <fullName evidence="8">Fur family transcriptional regulator</fullName>
    </submittedName>
</protein>
<evidence type="ECO:0000256" key="4">
    <source>
        <dbReference type="ARBA" id="ARBA00023015"/>
    </source>
</evidence>
<keyword evidence="9" id="KW-1185">Reference proteome</keyword>
<dbReference type="InterPro" id="IPR036390">
    <property type="entry name" value="WH_DNA-bd_sf"/>
</dbReference>
<dbReference type="Gene3D" id="3.30.1490.190">
    <property type="match status" value="1"/>
</dbReference>
<dbReference type="Proteomes" id="UP000027059">
    <property type="component" value="Chromosome"/>
</dbReference>
<keyword evidence="2" id="KW-0678">Repressor</keyword>
<dbReference type="KEGG" id="lfp:Y981_10695"/>
<organism evidence="8 9">
    <name type="scientific">Leptospirillum ferriphilum YSK</name>
    <dbReference type="NCBI Taxonomy" id="1441628"/>
    <lineage>
        <taxon>Bacteria</taxon>
        <taxon>Pseudomonadati</taxon>
        <taxon>Nitrospirota</taxon>
        <taxon>Nitrospiria</taxon>
        <taxon>Nitrospirales</taxon>
        <taxon>Nitrospiraceae</taxon>
        <taxon>Leptospirillum</taxon>
    </lineage>
</organism>
<keyword evidence="5" id="KW-0238">DNA-binding</keyword>
<dbReference type="GO" id="GO:1900376">
    <property type="term" value="P:regulation of secondary metabolite biosynthetic process"/>
    <property type="evidence" value="ECO:0007669"/>
    <property type="project" value="TreeGrafter"/>
</dbReference>
<dbReference type="CDD" id="cd07153">
    <property type="entry name" value="Fur_like"/>
    <property type="match status" value="1"/>
</dbReference>
<gene>
    <name evidence="8" type="ORF">Y981_10695</name>
</gene>
<evidence type="ECO:0000313" key="9">
    <source>
        <dbReference type="Proteomes" id="UP000027059"/>
    </source>
</evidence>
<evidence type="ECO:0000256" key="2">
    <source>
        <dbReference type="ARBA" id="ARBA00022491"/>
    </source>
</evidence>
<evidence type="ECO:0000256" key="6">
    <source>
        <dbReference type="ARBA" id="ARBA00023163"/>
    </source>
</evidence>
<reference evidence="8 9" key="2">
    <citation type="journal article" date="2015" name="Biomed. Res. Int.">
        <title>Effects of Arsenite Resistance on the Growth and Functional Gene Expression of Leptospirillum ferriphilum and Acidithiobacillus thiooxidans in Pure Culture and Coculture.</title>
        <authorList>
            <person name="Jiang H."/>
            <person name="Liang Y."/>
            <person name="Yin H."/>
            <person name="Xiao Y."/>
            <person name="Guo X."/>
            <person name="Xu Y."/>
            <person name="Hu Q."/>
            <person name="Liu H."/>
            <person name="Liu X."/>
        </authorList>
    </citation>
    <scope>NUCLEOTIDE SEQUENCE [LARGE SCALE GENOMIC DNA]</scope>
    <source>
        <strain evidence="8 9">YSK</strain>
    </source>
</reference>
<dbReference type="AlphaFoldDB" id="A0A059XV94"/>
<dbReference type="InterPro" id="IPR043135">
    <property type="entry name" value="Fur_C"/>
</dbReference>